<protein>
    <submittedName>
        <fullName evidence="2">Uncharacterized protein</fullName>
    </submittedName>
</protein>
<proteinExistence type="predicted"/>
<gene>
    <name evidence="2" type="ORF">DY000_02006486</name>
</gene>
<evidence type="ECO:0000313" key="3">
    <source>
        <dbReference type="Proteomes" id="UP000266723"/>
    </source>
</evidence>
<dbReference type="EMBL" id="QGKV02000832">
    <property type="protein sequence ID" value="KAF3548191.1"/>
    <property type="molecule type" value="Genomic_DNA"/>
</dbReference>
<reference evidence="2 3" key="1">
    <citation type="journal article" date="2020" name="BMC Genomics">
        <title>Intraspecific diversification of the crop wild relative Brassica cretica Lam. using demographic model selection.</title>
        <authorList>
            <person name="Kioukis A."/>
            <person name="Michalopoulou V.A."/>
            <person name="Briers L."/>
            <person name="Pirintsos S."/>
            <person name="Studholme D.J."/>
            <person name="Pavlidis P."/>
            <person name="Sarris P.F."/>
        </authorList>
    </citation>
    <scope>NUCLEOTIDE SEQUENCE [LARGE SCALE GENOMIC DNA]</scope>
    <source>
        <strain evidence="3">cv. PFS-1207/04</strain>
    </source>
</reference>
<evidence type="ECO:0000256" key="1">
    <source>
        <dbReference type="SAM" id="MobiDB-lite"/>
    </source>
</evidence>
<name>A0ABQ7C974_BRACR</name>
<organism evidence="2 3">
    <name type="scientific">Brassica cretica</name>
    <name type="common">Mustard</name>
    <dbReference type="NCBI Taxonomy" id="69181"/>
    <lineage>
        <taxon>Eukaryota</taxon>
        <taxon>Viridiplantae</taxon>
        <taxon>Streptophyta</taxon>
        <taxon>Embryophyta</taxon>
        <taxon>Tracheophyta</taxon>
        <taxon>Spermatophyta</taxon>
        <taxon>Magnoliopsida</taxon>
        <taxon>eudicotyledons</taxon>
        <taxon>Gunneridae</taxon>
        <taxon>Pentapetalae</taxon>
        <taxon>rosids</taxon>
        <taxon>malvids</taxon>
        <taxon>Brassicales</taxon>
        <taxon>Brassicaceae</taxon>
        <taxon>Brassiceae</taxon>
        <taxon>Brassica</taxon>
    </lineage>
</organism>
<feature type="compositionally biased region" description="Polar residues" evidence="1">
    <location>
        <begin position="143"/>
        <end position="155"/>
    </location>
</feature>
<dbReference type="Proteomes" id="UP000266723">
    <property type="component" value="Unassembled WGS sequence"/>
</dbReference>
<accession>A0ABQ7C974</accession>
<sequence length="167" mass="19151">MLLLQTWKAAKPGTWDRTPVQPRAHRGHYIPKNLRVPMRPQGPNTNTRVPIRFPDLKENHVFSHDLRVQSRSRKPPGSNYDLRIHQRIFGLLYRPRAPVMIPGSRERPWVPNKTSRSRGTSGSRIRSQDLRENLRAPPRPPGLQTTSGSSSNLRVTRTISGLQESIF</sequence>
<keyword evidence="3" id="KW-1185">Reference proteome</keyword>
<comment type="caution">
    <text evidence="2">The sequence shown here is derived from an EMBL/GenBank/DDBJ whole genome shotgun (WGS) entry which is preliminary data.</text>
</comment>
<feature type="region of interest" description="Disordered" evidence="1">
    <location>
        <begin position="102"/>
        <end position="155"/>
    </location>
</feature>
<evidence type="ECO:0000313" key="2">
    <source>
        <dbReference type="EMBL" id="KAF3548191.1"/>
    </source>
</evidence>